<dbReference type="InterPro" id="IPR036869">
    <property type="entry name" value="J_dom_sf"/>
</dbReference>
<feature type="transmembrane region" description="Helical" evidence="6">
    <location>
        <begin position="6"/>
        <end position="22"/>
    </location>
</feature>
<keyword evidence="2 6" id="KW-0812">Transmembrane</keyword>
<evidence type="ECO:0000256" key="2">
    <source>
        <dbReference type="ARBA" id="ARBA00022692"/>
    </source>
</evidence>
<organism evidence="7 8">
    <name type="scientific">Candidatus Endobugula sertula</name>
    <name type="common">Bugula neritina bacterial symbiont</name>
    <dbReference type="NCBI Taxonomy" id="62101"/>
    <lineage>
        <taxon>Bacteria</taxon>
        <taxon>Pseudomonadati</taxon>
        <taxon>Pseudomonadota</taxon>
        <taxon>Gammaproteobacteria</taxon>
        <taxon>Cellvibrionales</taxon>
        <taxon>Cellvibrionaceae</taxon>
        <taxon>Candidatus Endobugula</taxon>
    </lineage>
</organism>
<evidence type="ECO:0008006" key="9">
    <source>
        <dbReference type="Google" id="ProtNLM"/>
    </source>
</evidence>
<evidence type="ECO:0000256" key="3">
    <source>
        <dbReference type="ARBA" id="ARBA00022989"/>
    </source>
</evidence>
<evidence type="ECO:0000313" key="7">
    <source>
        <dbReference type="EMBL" id="ODS25003.1"/>
    </source>
</evidence>
<gene>
    <name evidence="7" type="ORF">AB835_00410</name>
</gene>
<feature type="transmembrane region" description="Helical" evidence="6">
    <location>
        <begin position="55"/>
        <end position="75"/>
    </location>
</feature>
<dbReference type="EMBL" id="MDLC01000002">
    <property type="protein sequence ID" value="ODS25003.1"/>
    <property type="molecule type" value="Genomic_DNA"/>
</dbReference>
<sequence length="159" mass="18060">MLQLAIIVVIIIAFIVIQRIRRKSTEKRLATTIQYALYGFLICAIVLVITGKVHWITAAIAGILPLVKWLLTFVIRTLPFLQTFSQTRTYKQHACTQADTMDLDQALKIFGFDTLPNKMAIVQRHKELIQKNHPDRGGSDFLASQINEAKDILLKSLNK</sequence>
<keyword evidence="5" id="KW-0143">Chaperone</keyword>
<evidence type="ECO:0000256" key="5">
    <source>
        <dbReference type="ARBA" id="ARBA00023186"/>
    </source>
</evidence>
<evidence type="ECO:0000256" key="4">
    <source>
        <dbReference type="ARBA" id="ARBA00023136"/>
    </source>
</evidence>
<dbReference type="Gene3D" id="1.10.287.110">
    <property type="entry name" value="DnaJ domain"/>
    <property type="match status" value="1"/>
</dbReference>
<proteinExistence type="predicted"/>
<keyword evidence="3 6" id="KW-1133">Transmembrane helix</keyword>
<name>A0A1D2QTY8_9GAMM</name>
<keyword evidence="4 6" id="KW-0472">Membrane</keyword>
<dbReference type="PANTHER" id="PTHR12763:SF28">
    <property type="entry name" value="GEO10507P1-RELATED"/>
    <property type="match status" value="1"/>
</dbReference>
<accession>A0A1D2QTY8</accession>
<dbReference type="STRING" id="62101.AB835_00410"/>
<evidence type="ECO:0000313" key="8">
    <source>
        <dbReference type="Proteomes" id="UP000242502"/>
    </source>
</evidence>
<evidence type="ECO:0000256" key="6">
    <source>
        <dbReference type="SAM" id="Phobius"/>
    </source>
</evidence>
<dbReference type="PANTHER" id="PTHR12763">
    <property type="match status" value="1"/>
</dbReference>
<comment type="subcellular location">
    <subcellularLocation>
        <location evidence="1">Membrane</location>
    </subcellularLocation>
</comment>
<feature type="transmembrane region" description="Helical" evidence="6">
    <location>
        <begin position="29"/>
        <end position="49"/>
    </location>
</feature>
<dbReference type="GO" id="GO:0016020">
    <property type="term" value="C:membrane"/>
    <property type="evidence" value="ECO:0007669"/>
    <property type="project" value="UniProtKB-SubCell"/>
</dbReference>
<comment type="caution">
    <text evidence="7">The sequence shown here is derived from an EMBL/GenBank/DDBJ whole genome shotgun (WGS) entry which is preliminary data.</text>
</comment>
<protein>
    <recommendedName>
        <fullName evidence="9">J domain-containing protein</fullName>
    </recommendedName>
</protein>
<evidence type="ECO:0000256" key="1">
    <source>
        <dbReference type="ARBA" id="ARBA00004370"/>
    </source>
</evidence>
<dbReference type="Proteomes" id="UP000242502">
    <property type="component" value="Unassembled WGS sequence"/>
</dbReference>
<dbReference type="AlphaFoldDB" id="A0A1D2QTY8"/>
<dbReference type="SUPFAM" id="SSF46565">
    <property type="entry name" value="Chaperone J-domain"/>
    <property type="match status" value="1"/>
</dbReference>
<reference evidence="7 8" key="1">
    <citation type="journal article" date="2016" name="Appl. Environ. Microbiol.">
        <title>Lack of Overt Genome Reduction in the Bryostatin-Producing Bryozoan Symbiont "Candidatus Endobugula sertula".</title>
        <authorList>
            <person name="Miller I.J."/>
            <person name="Vanee N."/>
            <person name="Fong S.S."/>
            <person name="Lim-Fong G.E."/>
            <person name="Kwan J.C."/>
        </authorList>
    </citation>
    <scope>NUCLEOTIDE SEQUENCE [LARGE SCALE GENOMIC DNA]</scope>
    <source>
        <strain evidence="7">AB1-4</strain>
    </source>
</reference>